<dbReference type="AlphaFoldDB" id="A0A940NNF5"/>
<dbReference type="GO" id="GO:0016746">
    <property type="term" value="F:acyltransferase activity"/>
    <property type="evidence" value="ECO:0007669"/>
    <property type="project" value="UniProtKB-KW"/>
</dbReference>
<dbReference type="EMBL" id="JAGIYQ010000005">
    <property type="protein sequence ID" value="MBP0725369.1"/>
    <property type="molecule type" value="Genomic_DNA"/>
</dbReference>
<sequence>MLSHIELMELHINVLFRHDTEKRMTVVNESPYDVAPRIFMGVTRVGSIVRFSNSLDGSIVEKLEKVIWTNPSAHLGEVIKVLSLDRLVNNLWIGPAYVFPDVRDRTYTKAIKVTHKNKEILKSHFPYTYEDFEYKQPCYVIVEDNIPVSICCSARQTSKADEASVFTHEEYRGRAYGIEVANAWAAEVQKQGRIALYSTSMDNFASQSVARKLQLVQYGTDIHMS</sequence>
<dbReference type="CDD" id="cd04301">
    <property type="entry name" value="NAT_SF"/>
    <property type="match status" value="1"/>
</dbReference>
<protein>
    <submittedName>
        <fullName evidence="1">GNAT family N-acetyltransferase</fullName>
        <ecNumber evidence="1">2.3.1.-</ecNumber>
    </submittedName>
</protein>
<comment type="caution">
    <text evidence="1">The sequence shown here is derived from an EMBL/GenBank/DDBJ whole genome shotgun (WGS) entry which is preliminary data.</text>
</comment>
<reference evidence="1" key="1">
    <citation type="submission" date="2021-04" db="EMBL/GenBank/DDBJ databases">
        <title>Genome seq and assembly of Bacillus sp.</title>
        <authorList>
            <person name="Chhetri G."/>
        </authorList>
    </citation>
    <scope>NUCLEOTIDE SEQUENCE</scope>
    <source>
        <strain evidence="1">RG28</strain>
    </source>
</reference>
<dbReference type="InterPro" id="IPR016181">
    <property type="entry name" value="Acyl_CoA_acyltransferase"/>
</dbReference>
<keyword evidence="1" id="KW-0808">Transferase</keyword>
<accession>A0A940NNF5</accession>
<gene>
    <name evidence="1" type="ORF">J5Y03_09235</name>
</gene>
<dbReference type="RefSeq" id="WP_209404858.1">
    <property type="nucleotide sequence ID" value="NZ_JAGIYQ010000005.1"/>
</dbReference>
<evidence type="ECO:0000313" key="2">
    <source>
        <dbReference type="Proteomes" id="UP000682134"/>
    </source>
</evidence>
<dbReference type="SUPFAM" id="SSF55729">
    <property type="entry name" value="Acyl-CoA N-acyltransferases (Nat)"/>
    <property type="match status" value="1"/>
</dbReference>
<dbReference type="InterPro" id="IPR027365">
    <property type="entry name" value="GNAT_acetyltra_YdfB-like"/>
</dbReference>
<evidence type="ECO:0000313" key="1">
    <source>
        <dbReference type="EMBL" id="MBP0725369.1"/>
    </source>
</evidence>
<dbReference type="EC" id="2.3.1.-" evidence="1"/>
<keyword evidence="1" id="KW-0012">Acyltransferase</keyword>
<dbReference type="Gene3D" id="3.40.630.30">
    <property type="match status" value="1"/>
</dbReference>
<name>A0A940NNF5_9BACI</name>
<organism evidence="1 2">
    <name type="scientific">Gottfriedia endophytica</name>
    <dbReference type="NCBI Taxonomy" id="2820819"/>
    <lineage>
        <taxon>Bacteria</taxon>
        <taxon>Bacillati</taxon>
        <taxon>Bacillota</taxon>
        <taxon>Bacilli</taxon>
        <taxon>Bacillales</taxon>
        <taxon>Bacillaceae</taxon>
        <taxon>Gottfriedia</taxon>
    </lineage>
</organism>
<proteinExistence type="predicted"/>
<dbReference type="Pfam" id="PF12746">
    <property type="entry name" value="GNAT_acetyltran"/>
    <property type="match status" value="1"/>
</dbReference>
<dbReference type="Proteomes" id="UP000682134">
    <property type="component" value="Unassembled WGS sequence"/>
</dbReference>
<keyword evidence="2" id="KW-1185">Reference proteome</keyword>